<feature type="transmembrane region" description="Helical" evidence="2">
    <location>
        <begin position="403"/>
        <end position="422"/>
    </location>
</feature>
<dbReference type="AlphaFoldDB" id="A0A0S4JB58"/>
<reference evidence="4" key="1">
    <citation type="submission" date="2015-09" db="EMBL/GenBank/DDBJ databases">
        <authorList>
            <consortium name="Pathogen Informatics"/>
        </authorList>
    </citation>
    <scope>NUCLEOTIDE SEQUENCE [LARGE SCALE GENOMIC DNA]</scope>
    <source>
        <strain evidence="4">Lake Konstanz</strain>
    </source>
</reference>
<feature type="transmembrane region" description="Helical" evidence="2">
    <location>
        <begin position="462"/>
        <end position="481"/>
    </location>
</feature>
<feature type="region of interest" description="Disordered" evidence="1">
    <location>
        <begin position="520"/>
        <end position="547"/>
    </location>
</feature>
<accession>A0A0S4JB58</accession>
<evidence type="ECO:0000256" key="1">
    <source>
        <dbReference type="SAM" id="MobiDB-lite"/>
    </source>
</evidence>
<keyword evidence="2" id="KW-0472">Membrane</keyword>
<feature type="transmembrane region" description="Helical" evidence="2">
    <location>
        <begin position="237"/>
        <end position="255"/>
    </location>
</feature>
<keyword evidence="2" id="KW-1133">Transmembrane helix</keyword>
<dbReference type="EMBL" id="CYKH01001363">
    <property type="protein sequence ID" value="CUG86675.1"/>
    <property type="molecule type" value="Genomic_DNA"/>
</dbReference>
<proteinExistence type="predicted"/>
<keyword evidence="4" id="KW-1185">Reference proteome</keyword>
<feature type="transmembrane region" description="Helical" evidence="2">
    <location>
        <begin position="275"/>
        <end position="295"/>
    </location>
</feature>
<evidence type="ECO:0000313" key="3">
    <source>
        <dbReference type="EMBL" id="CUG86675.1"/>
    </source>
</evidence>
<feature type="transmembrane region" description="Helical" evidence="2">
    <location>
        <begin position="170"/>
        <end position="190"/>
    </location>
</feature>
<sequence>DAQNNTLLSGKIPTSVGLLIVTVCETHLNFSTPSWSLFPMYTCLPDHFIDKVADISPTEWILQISNFTYTLPPPSSASPITTVAPPNAAINTTVMILSRTASASIASVSAVTTASALASTFADSDAADAQMLVSILGSPCVCSATSPTQQREGSVLLLALSPFSSLGSSWAAIGNSLLCCVLVGLHVLVIRTLSKERSAPHHHQRPPRSVQHADTVLSRWLHDNGSTIARLQLLARLRFPNASCTLMLLLVPGVVRAVVDSANALSDSDSSDAPASIAGICVGVVFVLWCTSWCVEWIAYRHVDGDVKCVRRARSLSTATCLRFELHKHPHKLFQPIPRSVAKILLPHGCWQPQPARLAYGSVVSSYVEKWRRAWVVVPVANIVVQILSGVDVSGSAPAACDALQGLTLCVLASVCAFIAYARPHRALLASYLVCASLVLTMVTALLGLLCRHGAVSPDAVSGFGVFASVAMFVFKLYHVLMPIVERRLMGRNGGVVEAVCSPVELEVVRKSEMEEVNSAVRRGKRPISVTSNQPREGEGSTRDVQGLQSDLQQAEALRQLIEAITDAKRCSSLL</sequence>
<feature type="transmembrane region" description="Helical" evidence="2">
    <location>
        <begin position="429"/>
        <end position="450"/>
    </location>
</feature>
<organism evidence="3 4">
    <name type="scientific">Bodo saltans</name>
    <name type="common">Flagellated protozoan</name>
    <dbReference type="NCBI Taxonomy" id="75058"/>
    <lineage>
        <taxon>Eukaryota</taxon>
        <taxon>Discoba</taxon>
        <taxon>Euglenozoa</taxon>
        <taxon>Kinetoplastea</taxon>
        <taxon>Metakinetoplastina</taxon>
        <taxon>Eubodonida</taxon>
        <taxon>Bodonidae</taxon>
        <taxon>Bodo</taxon>
    </lineage>
</organism>
<evidence type="ECO:0000256" key="2">
    <source>
        <dbReference type="SAM" id="Phobius"/>
    </source>
</evidence>
<feature type="transmembrane region" description="Helical" evidence="2">
    <location>
        <begin position="374"/>
        <end position="391"/>
    </location>
</feature>
<name>A0A0S4JB58_BODSA</name>
<dbReference type="Proteomes" id="UP000051952">
    <property type="component" value="Unassembled WGS sequence"/>
</dbReference>
<keyword evidence="2" id="KW-0812">Transmembrane</keyword>
<evidence type="ECO:0000313" key="4">
    <source>
        <dbReference type="Proteomes" id="UP000051952"/>
    </source>
</evidence>
<gene>
    <name evidence="3" type="ORF">BSAL_94135</name>
</gene>
<feature type="non-terminal residue" evidence="3">
    <location>
        <position position="1"/>
    </location>
</feature>
<dbReference type="VEuPathDB" id="TriTrypDB:BSAL_94135"/>
<protein>
    <submittedName>
        <fullName evidence="3">GP46-like surface antigen, putative</fullName>
    </submittedName>
</protein>